<evidence type="ECO:0000256" key="2">
    <source>
        <dbReference type="ARBA" id="ARBA00022448"/>
    </source>
</evidence>
<dbReference type="EMBL" id="HBIH01022008">
    <property type="protein sequence ID" value="CAE0328154.1"/>
    <property type="molecule type" value="Transcribed_RNA"/>
</dbReference>
<evidence type="ECO:0000313" key="7">
    <source>
        <dbReference type="EMBL" id="CAE0328154.1"/>
    </source>
</evidence>
<comment type="similarity">
    <text evidence="5">Belongs to the VPS28 family.</text>
</comment>
<dbReference type="Gene3D" id="1.20.120.1130">
    <property type="match status" value="1"/>
</dbReference>
<dbReference type="Gene3D" id="1.20.1440.200">
    <property type="match status" value="1"/>
</dbReference>
<dbReference type="InterPro" id="IPR038358">
    <property type="entry name" value="VPS28_N_sf"/>
</dbReference>
<keyword evidence="4 5" id="KW-0653">Protein transport</keyword>
<dbReference type="GO" id="GO:0000813">
    <property type="term" value="C:ESCRT I complex"/>
    <property type="evidence" value="ECO:0007669"/>
    <property type="project" value="InterPro"/>
</dbReference>
<evidence type="ECO:0000256" key="5">
    <source>
        <dbReference type="PROSITE-ProRule" id="PRU00642"/>
    </source>
</evidence>
<dbReference type="PROSITE" id="PS51310">
    <property type="entry name" value="VPS28_C"/>
    <property type="match status" value="1"/>
</dbReference>
<accession>A0A7S3IP80</accession>
<dbReference type="GO" id="GO:0044877">
    <property type="term" value="F:protein-containing complex binding"/>
    <property type="evidence" value="ECO:0007669"/>
    <property type="project" value="TreeGrafter"/>
</dbReference>
<keyword evidence="2 5" id="KW-0813">Transport</keyword>
<organism evidence="7">
    <name type="scientific">Strombidium inclinatum</name>
    <dbReference type="NCBI Taxonomy" id="197538"/>
    <lineage>
        <taxon>Eukaryota</taxon>
        <taxon>Sar</taxon>
        <taxon>Alveolata</taxon>
        <taxon>Ciliophora</taxon>
        <taxon>Intramacronucleata</taxon>
        <taxon>Spirotrichea</taxon>
        <taxon>Oligotrichia</taxon>
        <taxon>Strombidiidae</taxon>
        <taxon>Strombidium</taxon>
    </lineage>
</organism>
<sequence>MTIEYLEFAFMSGKVKGPAYSKECRNLLNQVKVQVDRISGFKGLSDFMQKYDLTHCKSALTNIKRDSPSDTGTGQNTTLIVDITQKYVSSMDVIEVLPQVDNVYPQIQDLLASLKTFSDISASSPIMTQVSKWVAELEKKGATECLDEEEIRQLKMDLTRSYEGFKQML</sequence>
<dbReference type="InterPro" id="IPR037202">
    <property type="entry name" value="ESCRT_assembly_dom"/>
</dbReference>
<evidence type="ECO:0000256" key="1">
    <source>
        <dbReference type="ARBA" id="ARBA00004177"/>
    </source>
</evidence>
<dbReference type="InterPro" id="IPR037206">
    <property type="entry name" value="VPS28_C_sf"/>
</dbReference>
<proteinExistence type="inferred from homology"/>
<keyword evidence="3" id="KW-0967">Endosome</keyword>
<feature type="domain" description="VPS28 C-terminal" evidence="6">
    <location>
        <begin position="75"/>
        <end position="169"/>
    </location>
</feature>
<gene>
    <name evidence="7" type="ORF">SINC0208_LOCUS8781</name>
</gene>
<dbReference type="AlphaFoldDB" id="A0A7S3IP80"/>
<dbReference type="PANTHER" id="PTHR12937">
    <property type="entry name" value="VACUOLAR PROTEIN SORTING 28, ISOFORM 2 VPS28"/>
    <property type="match status" value="1"/>
</dbReference>
<dbReference type="SUPFAM" id="SSF140427">
    <property type="entry name" value="VPS28 C-terminal domain-like"/>
    <property type="match status" value="1"/>
</dbReference>
<name>A0A7S3IP80_9SPIT</name>
<evidence type="ECO:0000259" key="6">
    <source>
        <dbReference type="PROSITE" id="PS51310"/>
    </source>
</evidence>
<protein>
    <recommendedName>
        <fullName evidence="6">VPS28 C-terminal domain-containing protein</fullName>
    </recommendedName>
</protein>
<evidence type="ECO:0000256" key="4">
    <source>
        <dbReference type="ARBA" id="ARBA00022927"/>
    </source>
</evidence>
<dbReference type="Pfam" id="PF03997">
    <property type="entry name" value="VPS28"/>
    <property type="match status" value="1"/>
</dbReference>
<comment type="subcellular location">
    <subcellularLocation>
        <location evidence="1">Endosome</location>
    </subcellularLocation>
</comment>
<reference evidence="7" key="1">
    <citation type="submission" date="2021-01" db="EMBL/GenBank/DDBJ databases">
        <authorList>
            <person name="Corre E."/>
            <person name="Pelletier E."/>
            <person name="Niang G."/>
            <person name="Scheremetjew M."/>
            <person name="Finn R."/>
            <person name="Kale V."/>
            <person name="Holt S."/>
            <person name="Cochrane G."/>
            <person name="Meng A."/>
            <person name="Brown T."/>
            <person name="Cohen L."/>
        </authorList>
    </citation>
    <scope>NUCLEOTIDE SEQUENCE</scope>
    <source>
        <strain evidence="7">S3</strain>
    </source>
</reference>
<dbReference type="InterPro" id="IPR007143">
    <property type="entry name" value="Vps28"/>
</dbReference>
<dbReference type="InterPro" id="IPR017899">
    <property type="entry name" value="VPS28_C"/>
</dbReference>
<evidence type="ECO:0000256" key="3">
    <source>
        <dbReference type="ARBA" id="ARBA00022753"/>
    </source>
</evidence>
<dbReference type="SUPFAM" id="SSF140111">
    <property type="entry name" value="Endosomal sorting complex assembly domain"/>
    <property type="match status" value="1"/>
</dbReference>
<dbReference type="GO" id="GO:0043328">
    <property type="term" value="P:protein transport to vacuole involved in ubiquitin-dependent protein catabolic process via the multivesicular body sorting pathway"/>
    <property type="evidence" value="ECO:0007669"/>
    <property type="project" value="TreeGrafter"/>
</dbReference>
<dbReference type="PANTHER" id="PTHR12937:SF0">
    <property type="entry name" value="VACUOLAR PROTEIN SORTING-ASSOCIATED PROTEIN 28 HOMOLOG"/>
    <property type="match status" value="1"/>
</dbReference>